<name>A0ABU1IPB3_9BACL</name>
<evidence type="ECO:0000313" key="1">
    <source>
        <dbReference type="EMBL" id="MDR6226632.1"/>
    </source>
</evidence>
<dbReference type="RefSeq" id="WP_309866769.1">
    <property type="nucleotide sequence ID" value="NZ_JAVDQG010000005.1"/>
</dbReference>
<comment type="caution">
    <text evidence="1">The sequence shown here is derived from an EMBL/GenBank/DDBJ whole genome shotgun (WGS) entry which is preliminary data.</text>
</comment>
<dbReference type="Proteomes" id="UP001185012">
    <property type="component" value="Unassembled WGS sequence"/>
</dbReference>
<evidence type="ECO:0008006" key="3">
    <source>
        <dbReference type="Google" id="ProtNLM"/>
    </source>
</evidence>
<proteinExistence type="predicted"/>
<evidence type="ECO:0000313" key="2">
    <source>
        <dbReference type="Proteomes" id="UP001185012"/>
    </source>
</evidence>
<sequence>MYLYRFEVDLVDQTVPVIIAARDDDHAFRLVEDELEKHFLKMPREMDIILHEKKRLGTGTGFVLEGEAVFS</sequence>
<dbReference type="Pfam" id="PF13046">
    <property type="entry name" value="DUF3906"/>
    <property type="match status" value="1"/>
</dbReference>
<dbReference type="InterPro" id="IPR024998">
    <property type="entry name" value="DUF3906"/>
</dbReference>
<keyword evidence="2" id="KW-1185">Reference proteome</keyword>
<protein>
    <recommendedName>
        <fullName evidence="3">DUF3906 family protein</fullName>
    </recommendedName>
</protein>
<reference evidence="1 2" key="1">
    <citation type="submission" date="2023-07" db="EMBL/GenBank/DDBJ databases">
        <title>Genomic Encyclopedia of Type Strains, Phase IV (KMG-IV): sequencing the most valuable type-strain genomes for metagenomic binning, comparative biology and taxonomic classification.</title>
        <authorList>
            <person name="Goeker M."/>
        </authorList>
    </citation>
    <scope>NUCLEOTIDE SEQUENCE [LARGE SCALE GENOMIC DNA]</scope>
    <source>
        <strain evidence="1 2">DSM 45903</strain>
    </source>
</reference>
<dbReference type="EMBL" id="JAVDQG010000005">
    <property type="protein sequence ID" value="MDR6226632.1"/>
    <property type="molecule type" value="Genomic_DNA"/>
</dbReference>
<accession>A0ABU1IPB3</accession>
<gene>
    <name evidence="1" type="ORF">JOE21_002639</name>
</gene>
<organism evidence="1 2">
    <name type="scientific">Desmospora profundinema</name>
    <dbReference type="NCBI Taxonomy" id="1571184"/>
    <lineage>
        <taxon>Bacteria</taxon>
        <taxon>Bacillati</taxon>
        <taxon>Bacillota</taxon>
        <taxon>Bacilli</taxon>
        <taxon>Bacillales</taxon>
        <taxon>Thermoactinomycetaceae</taxon>
        <taxon>Desmospora</taxon>
    </lineage>
</organism>